<dbReference type="InterPro" id="IPR043144">
    <property type="entry name" value="Mal/L-sulf/L-lact_DH-like_ah"/>
</dbReference>
<dbReference type="Gene3D" id="3.30.1370.60">
    <property type="entry name" value="Hypothetical oxidoreductase yiak, domain 2"/>
    <property type="match status" value="1"/>
</dbReference>
<dbReference type="InterPro" id="IPR036111">
    <property type="entry name" value="Mal/L-sulfo/L-lacto_DH-like_sf"/>
</dbReference>
<keyword evidence="2 3" id="KW-0560">Oxidoreductase</keyword>
<comment type="similarity">
    <text evidence="1">Belongs to the LDH2/MDH2 oxidoreductase family.</text>
</comment>
<proteinExistence type="inferred from homology"/>
<gene>
    <name evidence="3" type="ORF">KL86DPRO_11679</name>
</gene>
<sequence length="361" mass="38114">MAEQSKIWIDGGVLKQYATDLLVRRNIAPADAAVTVDNLIFADLRGIDTHGVMRLALYLERIDRGLLAAENRVAIVRENDGMVVVDGGNYLGPVAATLAMEKAVAKAKNGVAGLGFVRNNHHYGSCAYYAMMALPHDMIGFSCSNTTPLMAPTGGARRLVGNNPFAFAAPAGKYRPFVLDIALSVVAGGKILLAEKNGQKIPYGWALDKNGQPTDDPRAGFSDGGLLLPIGGHKGYGMAVMVDILAGVLAGSAFGTEVQGLADFASTKPLGTGHCMVALNVEAILGIRAFKDRMDALIEEIKSVPLAEGVERVYVPGEIEFEVHEKRSREGVPVSPKVVAELEALGASVGLPPVEKRSGPV</sequence>
<dbReference type="SUPFAM" id="SSF89733">
    <property type="entry name" value="L-sulfolactate dehydrogenase-like"/>
    <property type="match status" value="1"/>
</dbReference>
<dbReference type="Pfam" id="PF02615">
    <property type="entry name" value="Ldh_2"/>
    <property type="match status" value="1"/>
</dbReference>
<dbReference type="PANTHER" id="PTHR11091:SF0">
    <property type="entry name" value="MALATE DEHYDROGENASE"/>
    <property type="match status" value="1"/>
</dbReference>
<reference evidence="3" key="1">
    <citation type="submission" date="2016-04" db="EMBL/GenBank/DDBJ databases">
        <authorList>
            <person name="Evans L.H."/>
            <person name="Alamgir A."/>
            <person name="Owens N."/>
            <person name="Weber N.D."/>
            <person name="Virtaneva K."/>
            <person name="Barbian K."/>
            <person name="Babar A."/>
            <person name="Rosenke K."/>
        </authorList>
    </citation>
    <scope>NUCLEOTIDE SEQUENCE</scope>
    <source>
        <strain evidence="3">86</strain>
    </source>
</reference>
<dbReference type="AlphaFoldDB" id="A0A212JK90"/>
<dbReference type="EC" id="1.1.1.-" evidence="3"/>
<evidence type="ECO:0000256" key="2">
    <source>
        <dbReference type="ARBA" id="ARBA00023002"/>
    </source>
</evidence>
<dbReference type="EMBL" id="FLUQ01000001">
    <property type="protein sequence ID" value="SBV99854.1"/>
    <property type="molecule type" value="Genomic_DNA"/>
</dbReference>
<dbReference type="InterPro" id="IPR003767">
    <property type="entry name" value="Malate/L-lactate_DH-like"/>
</dbReference>
<dbReference type="PANTHER" id="PTHR11091">
    <property type="entry name" value="OXIDOREDUCTASE-RELATED"/>
    <property type="match status" value="1"/>
</dbReference>
<name>A0A212JK90_9DELT</name>
<evidence type="ECO:0000313" key="3">
    <source>
        <dbReference type="EMBL" id="SBV99854.1"/>
    </source>
</evidence>
<accession>A0A212JK90</accession>
<dbReference type="InterPro" id="IPR043143">
    <property type="entry name" value="Mal/L-sulf/L-lact_DH-like_NADP"/>
</dbReference>
<evidence type="ECO:0000256" key="1">
    <source>
        <dbReference type="ARBA" id="ARBA00006056"/>
    </source>
</evidence>
<dbReference type="GO" id="GO:0016491">
    <property type="term" value="F:oxidoreductase activity"/>
    <property type="evidence" value="ECO:0007669"/>
    <property type="project" value="UniProtKB-KW"/>
</dbReference>
<organism evidence="3">
    <name type="scientific">uncultured delta proteobacterium</name>
    <dbReference type="NCBI Taxonomy" id="34034"/>
    <lineage>
        <taxon>Bacteria</taxon>
        <taxon>Deltaproteobacteria</taxon>
        <taxon>environmental samples</taxon>
    </lineage>
</organism>
<dbReference type="Gene3D" id="1.10.1530.10">
    <property type="match status" value="1"/>
</dbReference>
<protein>
    <submittedName>
        <fullName evidence="3">Putative oxidoreductase</fullName>
        <ecNumber evidence="3">1.1.1.-</ecNumber>
    </submittedName>
</protein>